<evidence type="ECO:0000313" key="2">
    <source>
        <dbReference type="Proteomes" id="UP000593892"/>
    </source>
</evidence>
<dbReference type="RefSeq" id="WP_194449967.1">
    <property type="nucleotide sequence ID" value="NZ_CP063849.1"/>
</dbReference>
<dbReference type="GO" id="GO:0005975">
    <property type="term" value="P:carbohydrate metabolic process"/>
    <property type="evidence" value="ECO:0007669"/>
    <property type="project" value="InterPro"/>
</dbReference>
<dbReference type="AlphaFoldDB" id="A0A7S7NS77"/>
<dbReference type="KEGG" id="pfer:IRI77_37170"/>
<evidence type="ECO:0008006" key="3">
    <source>
        <dbReference type="Google" id="ProtNLM"/>
    </source>
</evidence>
<dbReference type="SUPFAM" id="SSF48208">
    <property type="entry name" value="Six-hairpin glycosidases"/>
    <property type="match status" value="1"/>
</dbReference>
<dbReference type="EMBL" id="CP063849">
    <property type="protein sequence ID" value="QOY88304.1"/>
    <property type="molecule type" value="Genomic_DNA"/>
</dbReference>
<sequence length="665" mass="72446">MFRHLALSSFLLGSLVSGQTAPRWSLAPDGGIAWNVKPGEAHQDQIEMSGRQVSVIVTYGVRNDGTPYAGHQLVFPSLRTVPNDTHASLSYTFAAEAAPRYFVNGRPVRGEVTTRMHHLGMLTMESAIGRQQDVTVTRRIFPSTRRPAAFNTYTFANKSTKPLTVELEETRQVVTTAAGRGVDGAFLISAQTLDAGMRTLQPGGSTTFSVVFTAGRAAEPEPQFDVPAEERDRQALVAGFLSKLQLETPDPVLNTAFAFAKIRTTESIYDTVGGLMHGPGGGAYYAAIWANDQAEYANPFFPFLGDAAGNESALNAYRHFARYMNPEYKPIPSSIIAGGLSFWNGAGDRGDMAMIAYGAARFALANGDEKTARELWPLIEWCLEYCKRKVTPAGVVASDSDELEGRFPAGKANLSTSSLYYDALLSASMLGRQLGQPAGKLVEYADRAKAVRAAIEGYFGAEVSGFHTYRYYDSNTVLRSWICIPLAMGIMDRAPGTIDALFSPTLWTVNGLATQAGDKTFWDRSTLYALRGVLAAGATEKAMEFLSYYSRLRLLGNHVPYPVEAWPEGNQRHLAAESALYCRIFTEGLFGIRPTGLHSFSVTPRLPKDWPGMKLKGVQAFGRSFDLAVTREGAQLKVVATTPSQAPIERMLRDGATTEIQLAVN</sequence>
<accession>A0A7S7NS77</accession>
<keyword evidence="2" id="KW-1185">Reference proteome</keyword>
<protein>
    <recommendedName>
        <fullName evidence="3">Alpha-L-rhamnosidase six-hairpin glycosidase domain-containing protein</fullName>
    </recommendedName>
</protein>
<dbReference type="Gene3D" id="1.50.10.10">
    <property type="match status" value="1"/>
</dbReference>
<name>A0A7S7NS77_PALFE</name>
<reference evidence="1 2" key="1">
    <citation type="submission" date="2020-10" db="EMBL/GenBank/DDBJ databases">
        <title>Complete genome sequence of Paludibaculum fermentans P105T, a facultatively anaerobic acidobacterium capable of dissimilatory Fe(III) reduction.</title>
        <authorList>
            <person name="Dedysh S.N."/>
            <person name="Beletsky A.V."/>
            <person name="Kulichevskaya I.S."/>
            <person name="Mardanov A.V."/>
            <person name="Ravin N.V."/>
        </authorList>
    </citation>
    <scope>NUCLEOTIDE SEQUENCE [LARGE SCALE GENOMIC DNA]</scope>
    <source>
        <strain evidence="1 2">P105</strain>
    </source>
</reference>
<dbReference type="InterPro" id="IPR012341">
    <property type="entry name" value="6hp_glycosidase-like_sf"/>
</dbReference>
<organism evidence="1 2">
    <name type="scientific">Paludibaculum fermentans</name>
    <dbReference type="NCBI Taxonomy" id="1473598"/>
    <lineage>
        <taxon>Bacteria</taxon>
        <taxon>Pseudomonadati</taxon>
        <taxon>Acidobacteriota</taxon>
        <taxon>Terriglobia</taxon>
        <taxon>Bryobacterales</taxon>
        <taxon>Bryobacteraceae</taxon>
        <taxon>Paludibaculum</taxon>
    </lineage>
</organism>
<evidence type="ECO:0000313" key="1">
    <source>
        <dbReference type="EMBL" id="QOY88304.1"/>
    </source>
</evidence>
<dbReference type="Proteomes" id="UP000593892">
    <property type="component" value="Chromosome"/>
</dbReference>
<proteinExistence type="predicted"/>
<dbReference type="InterPro" id="IPR008928">
    <property type="entry name" value="6-hairpin_glycosidase_sf"/>
</dbReference>
<gene>
    <name evidence="1" type="ORF">IRI77_37170</name>
</gene>